<gene>
    <name evidence="2" type="ORF">DTL42_15405</name>
</gene>
<feature type="transmembrane region" description="Helical" evidence="1">
    <location>
        <begin position="147"/>
        <end position="165"/>
    </location>
</feature>
<sequence>MDQTSEMYHYEGLGTTVVHPLGALMLLACGLSFVLCPRKYAVWPLLILVFFVSARQCIAIGGFNLYFIRFFVVFFAPLRMVMQGERIRMTSIDWCVVAYGITYLLTGIINWDLSLVMLKMRLGFVLEIVILYLVIRSVIQTKEDVDSVINGIAIMAFPLAFFFLLEYQTGRNVFAIFGGIPEMTLMRDGKMRCQGAFAHPILAGVTWAAFMPLLMYRAKERGIFKPMSIAPMIAACVIIATTTSSTPILGLAVGIVGTMLFPLRRFTGLAFAGVGLCLVVLHFMMKGPVWHLITRIDITAGNSSWHRYVLVDGFITHWDEWWFMGSRVGSAHWGHFAFDTSNQFVATGLQGGIVLLALLLAIIILAIRNAGRISEVYPLLGWVLGVAVFVQCFSFIGVSIFGQMHFTWALSLAMVSGLSSATAMIRKQSLQRVEYSGREEWESSYG</sequence>
<feature type="transmembrane region" description="Helical" evidence="1">
    <location>
        <begin position="115"/>
        <end position="135"/>
    </location>
</feature>
<reference evidence="2 3" key="1">
    <citation type="submission" date="2018-07" db="EMBL/GenBank/DDBJ databases">
        <title>Comparative genomes isolates from brazilian mangrove.</title>
        <authorList>
            <person name="De Araujo J.E."/>
            <person name="Taketani R.G."/>
            <person name="Silva M.C.P."/>
            <person name="Lourenco M.V."/>
            <person name="Oliveira V.M."/>
            <person name="Andreote F.D."/>
        </authorList>
    </citation>
    <scope>NUCLEOTIDE SEQUENCE [LARGE SCALE GENOMIC DNA]</scope>
    <source>
        <strain evidence="2 3">HEX PRIS-MGV</strain>
    </source>
</reference>
<dbReference type="RefSeq" id="WP_114369622.1">
    <property type="nucleotide sequence ID" value="NZ_QPEX01000030.1"/>
</dbReference>
<feature type="transmembrane region" description="Helical" evidence="1">
    <location>
        <begin position="344"/>
        <end position="367"/>
    </location>
</feature>
<name>A0A368KP80_9BACT</name>
<proteinExistence type="predicted"/>
<evidence type="ECO:0000313" key="3">
    <source>
        <dbReference type="Proteomes" id="UP000253562"/>
    </source>
</evidence>
<feature type="transmembrane region" description="Helical" evidence="1">
    <location>
        <begin position="406"/>
        <end position="425"/>
    </location>
</feature>
<protein>
    <recommendedName>
        <fullName evidence="4">O-antigen ligase family protein</fullName>
    </recommendedName>
</protein>
<evidence type="ECO:0000256" key="1">
    <source>
        <dbReference type="SAM" id="Phobius"/>
    </source>
</evidence>
<accession>A0A368KP80</accession>
<organism evidence="2 3">
    <name type="scientific">Bremerella cremea</name>
    <dbReference type="NCBI Taxonomy" id="1031537"/>
    <lineage>
        <taxon>Bacteria</taxon>
        <taxon>Pseudomonadati</taxon>
        <taxon>Planctomycetota</taxon>
        <taxon>Planctomycetia</taxon>
        <taxon>Pirellulales</taxon>
        <taxon>Pirellulaceae</taxon>
        <taxon>Bremerella</taxon>
    </lineage>
</organism>
<feature type="transmembrane region" description="Helical" evidence="1">
    <location>
        <begin position="12"/>
        <end position="35"/>
    </location>
</feature>
<feature type="transmembrane region" description="Helical" evidence="1">
    <location>
        <begin position="89"/>
        <end position="109"/>
    </location>
</feature>
<dbReference type="Proteomes" id="UP000253562">
    <property type="component" value="Unassembled WGS sequence"/>
</dbReference>
<dbReference type="EMBL" id="QPEX01000030">
    <property type="protein sequence ID" value="RCS46353.1"/>
    <property type="molecule type" value="Genomic_DNA"/>
</dbReference>
<evidence type="ECO:0000313" key="2">
    <source>
        <dbReference type="EMBL" id="RCS46353.1"/>
    </source>
</evidence>
<dbReference type="AlphaFoldDB" id="A0A368KP80"/>
<feature type="transmembrane region" description="Helical" evidence="1">
    <location>
        <begin position="266"/>
        <end position="284"/>
    </location>
</feature>
<feature type="transmembrane region" description="Helical" evidence="1">
    <location>
        <begin position="196"/>
        <end position="216"/>
    </location>
</feature>
<feature type="transmembrane region" description="Helical" evidence="1">
    <location>
        <begin position="228"/>
        <end position="260"/>
    </location>
</feature>
<feature type="transmembrane region" description="Helical" evidence="1">
    <location>
        <begin position="379"/>
        <end position="400"/>
    </location>
</feature>
<keyword evidence="1" id="KW-0472">Membrane</keyword>
<comment type="caution">
    <text evidence="2">The sequence shown here is derived from an EMBL/GenBank/DDBJ whole genome shotgun (WGS) entry which is preliminary data.</text>
</comment>
<keyword evidence="1" id="KW-0812">Transmembrane</keyword>
<dbReference type="OrthoDB" id="264250at2"/>
<keyword evidence="1" id="KW-1133">Transmembrane helix</keyword>
<evidence type="ECO:0008006" key="4">
    <source>
        <dbReference type="Google" id="ProtNLM"/>
    </source>
</evidence>